<evidence type="ECO:0000256" key="4">
    <source>
        <dbReference type="SAM" id="SignalP"/>
    </source>
</evidence>
<evidence type="ECO:0000259" key="5">
    <source>
        <dbReference type="Pfam" id="PF25183"/>
    </source>
</evidence>
<organism evidence="6 7">
    <name type="scientific">Tunturiibacter lichenicola</name>
    <dbReference type="NCBI Taxonomy" id="2051959"/>
    <lineage>
        <taxon>Bacteria</taxon>
        <taxon>Pseudomonadati</taxon>
        <taxon>Acidobacteriota</taxon>
        <taxon>Terriglobia</taxon>
        <taxon>Terriglobales</taxon>
        <taxon>Acidobacteriaceae</taxon>
        <taxon>Tunturiibacter</taxon>
    </lineage>
</organism>
<dbReference type="SUPFAM" id="SSF56935">
    <property type="entry name" value="Porins"/>
    <property type="match status" value="1"/>
</dbReference>
<name>A0A7Y9NQ10_9BACT</name>
<keyword evidence="3" id="KW-0998">Cell outer membrane</keyword>
<feature type="domain" description="TonB-dependent transporter Oar-like beta-barrel" evidence="5">
    <location>
        <begin position="259"/>
        <end position="1110"/>
    </location>
</feature>
<accession>A0A7Y9NQ10</accession>
<dbReference type="InterPro" id="IPR036942">
    <property type="entry name" value="Beta-barrel_TonB_sf"/>
</dbReference>
<dbReference type="InterPro" id="IPR013784">
    <property type="entry name" value="Carb-bd-like_fold"/>
</dbReference>
<dbReference type="Pfam" id="PF13620">
    <property type="entry name" value="CarboxypepD_reg"/>
    <property type="match status" value="1"/>
</dbReference>
<feature type="signal peptide" evidence="4">
    <location>
        <begin position="1"/>
        <end position="36"/>
    </location>
</feature>
<dbReference type="Gene3D" id="2.40.170.20">
    <property type="entry name" value="TonB-dependent receptor, beta-barrel domain"/>
    <property type="match status" value="1"/>
</dbReference>
<dbReference type="InterPro" id="IPR057601">
    <property type="entry name" value="Oar-like_b-barrel"/>
</dbReference>
<dbReference type="GO" id="GO:0030246">
    <property type="term" value="F:carbohydrate binding"/>
    <property type="evidence" value="ECO:0007669"/>
    <property type="project" value="InterPro"/>
</dbReference>
<comment type="subcellular location">
    <subcellularLocation>
        <location evidence="1">Cell outer membrane</location>
    </subcellularLocation>
</comment>
<evidence type="ECO:0000313" key="7">
    <source>
        <dbReference type="Proteomes" id="UP000534186"/>
    </source>
</evidence>
<gene>
    <name evidence="6" type="ORF">HDF12_003845</name>
</gene>
<evidence type="ECO:0000256" key="1">
    <source>
        <dbReference type="ARBA" id="ARBA00004442"/>
    </source>
</evidence>
<feature type="chain" id="PRO_5030597853" description="TonB-dependent transporter Oar-like beta-barrel domain-containing protein" evidence="4">
    <location>
        <begin position="37"/>
        <end position="1157"/>
    </location>
</feature>
<evidence type="ECO:0000313" key="6">
    <source>
        <dbReference type="EMBL" id="NYF53446.1"/>
    </source>
</evidence>
<proteinExistence type="predicted"/>
<sequence length="1157" mass="123896">MNFHRAASLVTRSMQGAAVALAVPVLFLSLSVSAGAQTNTGRILGDVSDSSGALVSGAKVTITDVQRGTTRSLVTSQAGEYVAPDLLPGIYSVRVEAPTFKATERTNIQIEVASDAQVDFVLQTGAASETVTVTMQVPLINTTSSSLGGTLGNKEINDLPLNGRNYENLLQLRPGIVRYPGGGFSTTSTNGLRAEDNAYIIDGLFNSEPFSGQSIINGAGIAGDSATILPVDAIQEFNLIENPPAEYGWKPGAMVNVALKSGTNTLHGTAYAFGRNTPMDARNYFNPIAGGPKNPRSLEQFGGTAGGPILKDKLFYFGGYERQTYQVASISQLNTPVTVSLNGDPKNSVVDAIAGVQAAGIVPSTPSLTIGGCTVGPPIVCNGTGFPTNNGTNAAGPTFINYGLPNDVTTDNAVAKVDYQINQRHSINGLYFFGNNNGTVSDANQLQTKWLTQIHTRAQVVGASWTWILNPRWLNEARFGYNTVYQPTFVNDRDKPASSYGLNTGVTNPLYFGLPRVNISDFFPALNELGGFNWPKIQGPDRRFQFIDHVSYTVGKHAYKFGGEIHRDSFTGGAYAGSRGRIKFGFGTDAFPGATPLEDFFAGVPASGSLLSGDPTRQIHNWGFAGFGQDDWRLTKNLTFNLGLRYELNTVVKEANNLLGNFDPSVGLVQVGKGISGPYNGEHYNFAPRVGFAWDIGGNGRTVLRGGAGLIYETVNWESFLALNNSLGISTIPTGAMGVGPNGGQGTGSIAVGTVNFTGSALNWNAGYNSGPSTVFPTGVINCGANPCSILGMVQNFRTPQVYSWNINVQHSFRPDLVLEAAYVGNHGQKLVGIHDINQNVPSADFNHDEQSGRPFNALYPYLSFIYQMGNIYRSNYDGLQMTMTARNYHHFTAVAGYTYSHSLDNVGANWDFGAGSGIPQDSTHPQREYASSDFDIRHRFTLTTTYAIPGRKSFLQALEGWQVNSIISLYGAQPWGPIDTGNDFSQTGEGVDRWDFFGNPRDFKSGGAVGTPYLAGADAVNDPVCMAHARSITTLGIGGCYRSGNSVMTPAALGTFGTMGRNTFRDTGYKNWDFSVDKNWHFHDRYAAQFRAELFNFTNHPNFANPFGGQNGWGHNDPSVPGQFGCGCATPDVAASNPVIGSGGSRAVQLGLKLSF</sequence>
<keyword evidence="4" id="KW-0732">Signal</keyword>
<dbReference type="Pfam" id="PF25183">
    <property type="entry name" value="OMP_b-brl_4"/>
    <property type="match status" value="1"/>
</dbReference>
<dbReference type="AlphaFoldDB" id="A0A7Y9NQ10"/>
<reference evidence="6 7" key="1">
    <citation type="submission" date="2020-07" db="EMBL/GenBank/DDBJ databases">
        <title>Genomic Encyclopedia of Type Strains, Phase IV (KMG-V): Genome sequencing to study the core and pangenomes of soil and plant-associated prokaryotes.</title>
        <authorList>
            <person name="Whitman W."/>
        </authorList>
    </citation>
    <scope>NUCLEOTIDE SEQUENCE [LARGE SCALE GENOMIC DNA]</scope>
    <source>
        <strain evidence="6 7">M8UP30</strain>
    </source>
</reference>
<dbReference type="Proteomes" id="UP000534186">
    <property type="component" value="Unassembled WGS sequence"/>
</dbReference>
<dbReference type="SUPFAM" id="SSF49452">
    <property type="entry name" value="Starch-binding domain-like"/>
    <property type="match status" value="1"/>
</dbReference>
<dbReference type="EMBL" id="JACCCV010000002">
    <property type="protein sequence ID" value="NYF53446.1"/>
    <property type="molecule type" value="Genomic_DNA"/>
</dbReference>
<protein>
    <recommendedName>
        <fullName evidence="5">TonB-dependent transporter Oar-like beta-barrel domain-containing protein</fullName>
    </recommendedName>
</protein>
<keyword evidence="2" id="KW-0472">Membrane</keyword>
<dbReference type="GO" id="GO:0009279">
    <property type="term" value="C:cell outer membrane"/>
    <property type="evidence" value="ECO:0007669"/>
    <property type="project" value="UniProtKB-SubCell"/>
</dbReference>
<evidence type="ECO:0000256" key="2">
    <source>
        <dbReference type="ARBA" id="ARBA00023136"/>
    </source>
</evidence>
<evidence type="ECO:0000256" key="3">
    <source>
        <dbReference type="ARBA" id="ARBA00023237"/>
    </source>
</evidence>
<dbReference type="Gene3D" id="2.60.40.1120">
    <property type="entry name" value="Carboxypeptidase-like, regulatory domain"/>
    <property type="match status" value="1"/>
</dbReference>
<comment type="caution">
    <text evidence="6">The sequence shown here is derived from an EMBL/GenBank/DDBJ whole genome shotgun (WGS) entry which is preliminary data.</text>
</comment>